<comment type="caution">
    <text evidence="6">The sequence shown here is derived from an EMBL/GenBank/DDBJ whole genome shotgun (WGS) entry which is preliminary data.</text>
</comment>
<organism evidence="6 7">
    <name type="scientific">Algisphaera agarilytica</name>
    <dbReference type="NCBI Taxonomy" id="1385975"/>
    <lineage>
        <taxon>Bacteria</taxon>
        <taxon>Pseudomonadati</taxon>
        <taxon>Planctomycetota</taxon>
        <taxon>Phycisphaerae</taxon>
        <taxon>Phycisphaerales</taxon>
        <taxon>Phycisphaeraceae</taxon>
        <taxon>Algisphaera</taxon>
    </lineage>
</organism>
<keyword evidence="3" id="KW-0964">Secreted</keyword>
<dbReference type="Proteomes" id="UP000541810">
    <property type="component" value="Unassembled WGS sequence"/>
</dbReference>
<dbReference type="GO" id="GO:0005198">
    <property type="term" value="F:structural molecule activity"/>
    <property type="evidence" value="ECO:0007669"/>
    <property type="project" value="UniProtKB-UniRule"/>
</dbReference>
<keyword evidence="6" id="KW-0282">Flagellum</keyword>
<feature type="domain" description="Flagellin C-terminal" evidence="5">
    <location>
        <begin position="412"/>
        <end position="497"/>
    </location>
</feature>
<feature type="domain" description="Flagellin N-terminal" evidence="4">
    <location>
        <begin position="4"/>
        <end position="142"/>
    </location>
</feature>
<evidence type="ECO:0000259" key="5">
    <source>
        <dbReference type="Pfam" id="PF00700"/>
    </source>
</evidence>
<keyword evidence="2 3" id="KW-0975">Bacterial flagellum</keyword>
<dbReference type="InterPro" id="IPR001492">
    <property type="entry name" value="Flagellin"/>
</dbReference>
<dbReference type="PANTHER" id="PTHR42792:SF2">
    <property type="entry name" value="FLAGELLIN"/>
    <property type="match status" value="1"/>
</dbReference>
<comment type="similarity">
    <text evidence="1 3">Belongs to the bacterial flagellin family.</text>
</comment>
<gene>
    <name evidence="6" type="ORF">HNQ40_002289</name>
</gene>
<dbReference type="EMBL" id="JACHGY010000001">
    <property type="protein sequence ID" value="MBB6430483.1"/>
    <property type="molecule type" value="Genomic_DNA"/>
</dbReference>
<sequence>MSRINTNVSSLLGQRVLGLQNRSLNTSLERLSTGLRINRGADDPAGLIASESLRSEKASITAAISNAERAEQVVNIAEGGLQEINNLLLEVQSLVGQSANDAGLSADEKEANQLQIDSILQTIDRISETTSFQGTKLLNGTYDFNLESQAATVDEVKVNAAKIPAGESRDVKVLVTQSAQNAGFFLSTNGALDLSAADATFRFDLAGSIGSREFSFASGTALADIAATINTFTEITGVSAVASGTGVKFNSVGLGSDEFVQIDIRDDAGQAGSVLNLSSNASLTASTAGGTAFSAANNPLRDAGQDIGATINGVAATTKGSSARVSSDFLDVEIDLTTAGAQALAAIDAVTITGGGANFNLGPNVDIGNQVSIGISNVASRNLGSNESGFLNQLASGQDSNVVDGDLTVAQKIVNDAVAEVSTLRGRLGAFQKNTVGATIRSLGIALENTSAAESAIRDTDFAAETAELTRSQILVQAATNTLGIANSQPQNVLSLLG</sequence>
<dbReference type="GO" id="GO:0009288">
    <property type="term" value="C:bacterial-type flagellum"/>
    <property type="evidence" value="ECO:0007669"/>
    <property type="project" value="UniProtKB-SubCell"/>
</dbReference>
<dbReference type="Gene3D" id="1.20.1330.10">
    <property type="entry name" value="f41 fragment of flagellin, N-terminal domain"/>
    <property type="match status" value="2"/>
</dbReference>
<evidence type="ECO:0000313" key="6">
    <source>
        <dbReference type="EMBL" id="MBB6430483.1"/>
    </source>
</evidence>
<evidence type="ECO:0000256" key="1">
    <source>
        <dbReference type="ARBA" id="ARBA00005709"/>
    </source>
</evidence>
<protein>
    <recommendedName>
        <fullName evidence="3">Flagellin</fullName>
    </recommendedName>
</protein>
<comment type="function">
    <text evidence="3">Flagellin is the subunit protein which polymerizes to form the filaments of bacterial flagella.</text>
</comment>
<dbReference type="SUPFAM" id="SSF64518">
    <property type="entry name" value="Phase 1 flagellin"/>
    <property type="match status" value="1"/>
</dbReference>
<dbReference type="InterPro" id="IPR001029">
    <property type="entry name" value="Flagellin_N"/>
</dbReference>
<evidence type="ECO:0000256" key="2">
    <source>
        <dbReference type="ARBA" id="ARBA00023143"/>
    </source>
</evidence>
<keyword evidence="6" id="KW-0969">Cilium</keyword>
<dbReference type="PANTHER" id="PTHR42792">
    <property type="entry name" value="FLAGELLIN"/>
    <property type="match status" value="1"/>
</dbReference>
<dbReference type="RefSeq" id="WP_184677997.1">
    <property type="nucleotide sequence ID" value="NZ_JACHGY010000001.1"/>
</dbReference>
<dbReference type="GO" id="GO:0005576">
    <property type="term" value="C:extracellular region"/>
    <property type="evidence" value="ECO:0007669"/>
    <property type="project" value="UniProtKB-SubCell"/>
</dbReference>
<accession>A0A7X0H7E6</accession>
<dbReference type="AlphaFoldDB" id="A0A7X0H7E6"/>
<evidence type="ECO:0000256" key="3">
    <source>
        <dbReference type="RuleBase" id="RU362073"/>
    </source>
</evidence>
<dbReference type="PRINTS" id="PR00207">
    <property type="entry name" value="FLAGELLIN"/>
</dbReference>
<reference evidence="6 7" key="1">
    <citation type="submission" date="2020-08" db="EMBL/GenBank/DDBJ databases">
        <title>Genomic Encyclopedia of Type Strains, Phase IV (KMG-IV): sequencing the most valuable type-strain genomes for metagenomic binning, comparative biology and taxonomic classification.</title>
        <authorList>
            <person name="Goeker M."/>
        </authorList>
    </citation>
    <scope>NUCLEOTIDE SEQUENCE [LARGE SCALE GENOMIC DNA]</scope>
    <source>
        <strain evidence="6 7">DSM 103725</strain>
    </source>
</reference>
<evidence type="ECO:0000313" key="7">
    <source>
        <dbReference type="Proteomes" id="UP000541810"/>
    </source>
</evidence>
<comment type="subcellular location">
    <subcellularLocation>
        <location evidence="3">Secreted</location>
    </subcellularLocation>
    <subcellularLocation>
        <location evidence="3">Bacterial flagellum</location>
    </subcellularLocation>
</comment>
<evidence type="ECO:0000259" key="4">
    <source>
        <dbReference type="Pfam" id="PF00669"/>
    </source>
</evidence>
<dbReference type="Pfam" id="PF00669">
    <property type="entry name" value="Flagellin_N"/>
    <property type="match status" value="1"/>
</dbReference>
<proteinExistence type="inferred from homology"/>
<dbReference type="InterPro" id="IPR046358">
    <property type="entry name" value="Flagellin_C"/>
</dbReference>
<name>A0A7X0H7E6_9BACT</name>
<dbReference type="Gene3D" id="3.30.70.2120">
    <property type="match status" value="1"/>
</dbReference>
<keyword evidence="7" id="KW-1185">Reference proteome</keyword>
<keyword evidence="6" id="KW-0966">Cell projection</keyword>
<dbReference type="Pfam" id="PF00700">
    <property type="entry name" value="Flagellin_C"/>
    <property type="match status" value="1"/>
</dbReference>